<feature type="chain" id="PRO_5046858053" description="HTH luxR-type domain-containing protein" evidence="2">
    <location>
        <begin position="21"/>
        <end position="584"/>
    </location>
</feature>
<dbReference type="SUPFAM" id="SSF46894">
    <property type="entry name" value="C-terminal effector domain of the bipartite response regulators"/>
    <property type="match status" value="1"/>
</dbReference>
<dbReference type="InterPro" id="IPR011990">
    <property type="entry name" value="TPR-like_helical_dom_sf"/>
</dbReference>
<reference evidence="4 5" key="1">
    <citation type="submission" date="2021-03" db="EMBL/GenBank/DDBJ databases">
        <title>Assistant Professor.</title>
        <authorList>
            <person name="Huq M.A."/>
        </authorList>
    </citation>
    <scope>NUCLEOTIDE SEQUENCE [LARGE SCALE GENOMIC DNA]</scope>
    <source>
        <strain evidence="4 5">MAH-29</strain>
    </source>
</reference>
<evidence type="ECO:0000256" key="2">
    <source>
        <dbReference type="SAM" id="SignalP"/>
    </source>
</evidence>
<evidence type="ECO:0000259" key="3">
    <source>
        <dbReference type="PROSITE" id="PS00622"/>
    </source>
</evidence>
<name>A0ABS3YTR1_9BACT</name>
<dbReference type="InterPro" id="IPR016032">
    <property type="entry name" value="Sig_transdc_resp-reg_C-effctor"/>
</dbReference>
<organism evidence="4 5">
    <name type="scientific">Niastella soli</name>
    <dbReference type="NCBI Taxonomy" id="2821487"/>
    <lineage>
        <taxon>Bacteria</taxon>
        <taxon>Pseudomonadati</taxon>
        <taxon>Bacteroidota</taxon>
        <taxon>Chitinophagia</taxon>
        <taxon>Chitinophagales</taxon>
        <taxon>Chitinophagaceae</taxon>
        <taxon>Niastella</taxon>
    </lineage>
</organism>
<sequence>MKSFLFLIALLLLNCADVCAQDADITPLIKAWEISDTSQTRKYLETVHHYLKQPDSVRRKVIQEMHAYLDKHVNTRLQVRLMLFEEPWWVVCANHVPGAEAGIPLITKAVQLASQENDDQLLSEVYAAYAEHCTRIAWIEDYLFYSIKAIELQQRLGAEYFPDISTRWFDMCKALYITKEFRLSLQYGLKVLSVKRKDVFTMDLVGACYKKLGLYDSSLHYYKKLAEMLQADGGGTSDPFNKKWLIIANGDIGENLALQKKYDQALPMLREYAIKSGQVVDAFNVALANNALANLYFARHQFTLALDCWKITYAWAISQEIINMEYAANAAEGIAAAYSGLGRIDSAFLYSTLFHKHSDSLNAFTNRSNLRATKAKIAFEEMQTALQSARAAIRHQRLIRNFIVGGIILLTIIALLLYNRKLWLQKYKTAILERKRQIAEIESKKAKEQIALFTQQIIDKNNLINRLKEDLTLQAEVAVAEKKTAFESLLQYTLLTDGEWEKFRLEFFRAYPEFFPAFKKLVSHPTPAEERLATLIYLDLSNQQIANTLGISKDSVTRGKRRLKQRLNLQADEVLEAYIRNLTD</sequence>
<dbReference type="EMBL" id="JAGHKO010000002">
    <property type="protein sequence ID" value="MBO9201302.1"/>
    <property type="molecule type" value="Genomic_DNA"/>
</dbReference>
<comment type="caution">
    <text evidence="4">The sequence shown here is derived from an EMBL/GenBank/DDBJ whole genome shotgun (WGS) entry which is preliminary data.</text>
</comment>
<dbReference type="RefSeq" id="WP_209139360.1">
    <property type="nucleotide sequence ID" value="NZ_JAGHKO010000002.1"/>
</dbReference>
<accession>A0ABS3YTR1</accession>
<feature type="domain" description="HTH luxR-type" evidence="3">
    <location>
        <begin position="539"/>
        <end position="566"/>
    </location>
</feature>
<keyword evidence="5" id="KW-1185">Reference proteome</keyword>
<dbReference type="InterPro" id="IPR036388">
    <property type="entry name" value="WH-like_DNA-bd_sf"/>
</dbReference>
<dbReference type="SUPFAM" id="SSF48452">
    <property type="entry name" value="TPR-like"/>
    <property type="match status" value="1"/>
</dbReference>
<dbReference type="PROSITE" id="PS00622">
    <property type="entry name" value="HTH_LUXR_1"/>
    <property type="match status" value="1"/>
</dbReference>
<keyword evidence="1" id="KW-0472">Membrane</keyword>
<keyword evidence="1" id="KW-0812">Transmembrane</keyword>
<proteinExistence type="predicted"/>
<dbReference type="InterPro" id="IPR000792">
    <property type="entry name" value="Tscrpt_reg_LuxR_C"/>
</dbReference>
<feature type="transmembrane region" description="Helical" evidence="1">
    <location>
        <begin position="398"/>
        <end position="418"/>
    </location>
</feature>
<dbReference type="Proteomes" id="UP000677244">
    <property type="component" value="Unassembled WGS sequence"/>
</dbReference>
<keyword evidence="2" id="KW-0732">Signal</keyword>
<evidence type="ECO:0000313" key="5">
    <source>
        <dbReference type="Proteomes" id="UP000677244"/>
    </source>
</evidence>
<gene>
    <name evidence="4" type="ORF">J7I42_13560</name>
</gene>
<keyword evidence="1" id="KW-1133">Transmembrane helix</keyword>
<dbReference type="Gene3D" id="1.10.10.10">
    <property type="entry name" value="Winged helix-like DNA-binding domain superfamily/Winged helix DNA-binding domain"/>
    <property type="match status" value="1"/>
</dbReference>
<evidence type="ECO:0000313" key="4">
    <source>
        <dbReference type="EMBL" id="MBO9201302.1"/>
    </source>
</evidence>
<evidence type="ECO:0000256" key="1">
    <source>
        <dbReference type="SAM" id="Phobius"/>
    </source>
</evidence>
<protein>
    <recommendedName>
        <fullName evidence="3">HTH luxR-type domain-containing protein</fullName>
    </recommendedName>
</protein>
<feature type="signal peptide" evidence="2">
    <location>
        <begin position="1"/>
        <end position="20"/>
    </location>
</feature>
<dbReference type="Gene3D" id="1.25.40.10">
    <property type="entry name" value="Tetratricopeptide repeat domain"/>
    <property type="match status" value="2"/>
</dbReference>